<evidence type="ECO:0000313" key="2">
    <source>
        <dbReference type="EMBL" id="KIS68487.1"/>
    </source>
</evidence>
<feature type="compositionally biased region" description="Polar residues" evidence="1">
    <location>
        <begin position="155"/>
        <end position="165"/>
    </location>
</feature>
<feature type="compositionally biased region" description="Polar residues" evidence="1">
    <location>
        <begin position="174"/>
        <end position="193"/>
    </location>
</feature>
<dbReference type="OMA" id="IWRTAIP"/>
<dbReference type="GeneID" id="23563995"/>
<evidence type="ECO:0000256" key="1">
    <source>
        <dbReference type="SAM" id="MobiDB-lite"/>
    </source>
</evidence>
<dbReference type="OrthoDB" id="2552168at2759"/>
<dbReference type="InParanoid" id="A0A0D1C496"/>
<sequence length="468" mass="50635">MPPKKARRQSAAEKWQSFTSSVLPRPTGRPRKDGAGNVSLSSTVGAPTPARSRKAADDSLASTLATSTPAAVPTQRGRPRKHALTTPGSRALTSADTTTIASTSYSVVAPAARPQGRLSKSKLSAPQSRANVSSSNSASFSDQYKRRGRPPKNASDASTSVSQSMPKRRGRPSESVNKLTSTQIGLPRSQSSKAPRYVRPEVEQASGSEVSLIDGASDEDDDASEVDHDQSGEEEEALSSEDEARQASTTRKKSKRKGWPSEIERLRKGRRLSVEERECVTSEGGLIWRTAIPLLNSMPKNIRSMVADSLTRALNRIDGKLESGLVPPLARIPQGTTAASATRRDLASSMLSWRLEEEASLLRAENPAQPVDVMELGLNGDILELEQMLLPEAEHIVELSKTLTHQSEHLEQSSARIAKLKRDRRLIKSTGSTDYPANLEANELLSVTNQSAALDPKLSSFLRLAHRA</sequence>
<dbReference type="GO" id="GO:0003677">
    <property type="term" value="F:DNA binding"/>
    <property type="evidence" value="ECO:0007669"/>
    <property type="project" value="InterPro"/>
</dbReference>
<organism evidence="2 3">
    <name type="scientific">Mycosarcoma maydis</name>
    <name type="common">Corn smut fungus</name>
    <name type="synonym">Ustilago maydis</name>
    <dbReference type="NCBI Taxonomy" id="5270"/>
    <lineage>
        <taxon>Eukaryota</taxon>
        <taxon>Fungi</taxon>
        <taxon>Dikarya</taxon>
        <taxon>Basidiomycota</taxon>
        <taxon>Ustilaginomycotina</taxon>
        <taxon>Ustilaginomycetes</taxon>
        <taxon>Ustilaginales</taxon>
        <taxon>Ustilaginaceae</taxon>
        <taxon>Mycosarcoma</taxon>
    </lineage>
</organism>
<feature type="compositionally biased region" description="Low complexity" evidence="1">
    <location>
        <begin position="128"/>
        <end position="141"/>
    </location>
</feature>
<gene>
    <name evidence="2" type="ORF">UMAG_03573</name>
</gene>
<dbReference type="VEuPathDB" id="FungiDB:UMAG_03573"/>
<feature type="compositionally biased region" description="Low complexity" evidence="1">
    <location>
        <begin position="91"/>
        <end position="104"/>
    </location>
</feature>
<reference evidence="2 3" key="1">
    <citation type="journal article" date="2006" name="Nature">
        <title>Insights from the genome of the biotrophic fungal plant pathogen Ustilago maydis.</title>
        <authorList>
            <person name="Kamper J."/>
            <person name="Kahmann R."/>
            <person name="Bolker M."/>
            <person name="Ma L.J."/>
            <person name="Brefort T."/>
            <person name="Saville B.J."/>
            <person name="Banuett F."/>
            <person name="Kronstad J.W."/>
            <person name="Gold S.E."/>
            <person name="Muller O."/>
            <person name="Perlin M.H."/>
            <person name="Wosten H.A."/>
            <person name="de Vries R."/>
            <person name="Ruiz-Herrera J."/>
            <person name="Reynaga-Pena C.G."/>
            <person name="Snetselaar K."/>
            <person name="McCann M."/>
            <person name="Perez-Martin J."/>
            <person name="Feldbrugge M."/>
            <person name="Basse C.W."/>
            <person name="Steinberg G."/>
            <person name="Ibeas J.I."/>
            <person name="Holloman W."/>
            <person name="Guzman P."/>
            <person name="Farman M."/>
            <person name="Stajich J.E."/>
            <person name="Sentandreu R."/>
            <person name="Gonzalez-Prieto J.M."/>
            <person name="Kennell J.C."/>
            <person name="Molina L."/>
            <person name="Schirawski J."/>
            <person name="Mendoza-Mendoza A."/>
            <person name="Greilinger D."/>
            <person name="Munch K."/>
            <person name="Rossel N."/>
            <person name="Scherer M."/>
            <person name="Vranes M."/>
            <person name="Ladendorf O."/>
            <person name="Vincon V."/>
            <person name="Fuchs U."/>
            <person name="Sandrock B."/>
            <person name="Meng S."/>
            <person name="Ho E.C."/>
            <person name="Cahill M.J."/>
            <person name="Boyce K.J."/>
            <person name="Klose J."/>
            <person name="Klosterman S.J."/>
            <person name="Deelstra H.J."/>
            <person name="Ortiz-Castellanos L."/>
            <person name="Li W."/>
            <person name="Sanchez-Alonso P."/>
            <person name="Schreier P.H."/>
            <person name="Hauser-Hahn I."/>
            <person name="Vaupel M."/>
            <person name="Koopmann E."/>
            <person name="Friedrich G."/>
            <person name="Voss H."/>
            <person name="Schluter T."/>
            <person name="Margolis J."/>
            <person name="Platt D."/>
            <person name="Swimmer C."/>
            <person name="Gnirke A."/>
            <person name="Chen F."/>
            <person name="Vysotskaia V."/>
            <person name="Mannhaupt G."/>
            <person name="Guldener U."/>
            <person name="Munsterkotter M."/>
            <person name="Haase D."/>
            <person name="Oesterheld M."/>
            <person name="Mewes H.W."/>
            <person name="Mauceli E.W."/>
            <person name="DeCaprio D."/>
            <person name="Wade C.M."/>
            <person name="Butler J."/>
            <person name="Young S."/>
            <person name="Jaffe D.B."/>
            <person name="Calvo S."/>
            <person name="Nusbaum C."/>
            <person name="Galagan J."/>
            <person name="Birren B.W."/>
        </authorList>
    </citation>
    <scope>NUCLEOTIDE SEQUENCE [LARGE SCALE GENOMIC DNA]</scope>
    <source>
        <strain evidence="3">DSM 14603 / FGSC 9021 / UM521</strain>
    </source>
</reference>
<dbReference type="KEGG" id="uma:UMAG_03573"/>
<dbReference type="SMART" id="SM00384">
    <property type="entry name" value="AT_hook"/>
    <property type="match status" value="4"/>
</dbReference>
<evidence type="ECO:0000313" key="3">
    <source>
        <dbReference type="Proteomes" id="UP000000561"/>
    </source>
</evidence>
<dbReference type="RefSeq" id="XP_011390008.1">
    <property type="nucleotide sequence ID" value="XM_011391706.1"/>
</dbReference>
<proteinExistence type="predicted"/>
<dbReference type="InterPro" id="IPR017956">
    <property type="entry name" value="AT_hook_DNA-bd_motif"/>
</dbReference>
<feature type="compositionally biased region" description="Acidic residues" evidence="1">
    <location>
        <begin position="232"/>
        <end position="241"/>
    </location>
</feature>
<dbReference type="STRING" id="237631.A0A0D1C496"/>
<accession>A0A0D1C496</accession>
<dbReference type="AlphaFoldDB" id="A0A0D1C496"/>
<feature type="region of interest" description="Disordered" evidence="1">
    <location>
        <begin position="1"/>
        <end position="260"/>
    </location>
</feature>
<name>A0A0D1C496_MYCMD</name>
<dbReference type="eggNOG" id="ENOG502RDA6">
    <property type="taxonomic scope" value="Eukaryota"/>
</dbReference>
<keyword evidence="3" id="KW-1185">Reference proteome</keyword>
<protein>
    <submittedName>
        <fullName evidence="2">Uncharacterized protein</fullName>
    </submittedName>
</protein>
<feature type="compositionally biased region" description="Low complexity" evidence="1">
    <location>
        <begin position="58"/>
        <end position="74"/>
    </location>
</feature>
<dbReference type="Proteomes" id="UP000000561">
    <property type="component" value="Chromosome 9"/>
</dbReference>
<dbReference type="EMBL" id="CM003148">
    <property type="protein sequence ID" value="KIS68487.1"/>
    <property type="molecule type" value="Genomic_DNA"/>
</dbReference>